<evidence type="ECO:0000313" key="2">
    <source>
        <dbReference type="Proteomes" id="UP000535491"/>
    </source>
</evidence>
<accession>A0A7W1WSK0</accession>
<dbReference type="Pfam" id="PF26326">
    <property type="entry name" value="YtzJ"/>
    <property type="match status" value="1"/>
</dbReference>
<sequence>MIINRKAIARAKIEKLINGYSAFAETQEVASLIEKEIAERNMAVHIDRTSMGCWFIPEEQNSEHHQS</sequence>
<evidence type="ECO:0000313" key="1">
    <source>
        <dbReference type="EMBL" id="MBA4495270.1"/>
    </source>
</evidence>
<proteinExistence type="predicted"/>
<organism evidence="1 2">
    <name type="scientific">Paenactinomyces guangxiensis</name>
    <dbReference type="NCBI Taxonomy" id="1490290"/>
    <lineage>
        <taxon>Bacteria</taxon>
        <taxon>Bacillati</taxon>
        <taxon>Bacillota</taxon>
        <taxon>Bacilli</taxon>
        <taxon>Bacillales</taxon>
        <taxon>Thermoactinomycetaceae</taxon>
        <taxon>Paenactinomyces</taxon>
    </lineage>
</organism>
<dbReference type="Proteomes" id="UP000535491">
    <property type="component" value="Unassembled WGS sequence"/>
</dbReference>
<name>A0A7W1WSK0_9BACL</name>
<dbReference type="AlphaFoldDB" id="A0A7W1WSK0"/>
<protein>
    <submittedName>
        <fullName evidence="1">Uncharacterized protein</fullName>
    </submittedName>
</protein>
<keyword evidence="2" id="KW-1185">Reference proteome</keyword>
<reference evidence="1 2" key="1">
    <citation type="submission" date="2020-07" db="EMBL/GenBank/DDBJ databases">
        <authorList>
            <person name="Feng H."/>
        </authorList>
    </citation>
    <scope>NUCLEOTIDE SEQUENCE [LARGE SCALE GENOMIC DNA]</scope>
    <source>
        <strain evidence="2">s-10</strain>
    </source>
</reference>
<gene>
    <name evidence="1" type="ORF">H1191_13235</name>
</gene>
<dbReference type="RefSeq" id="WP_181752530.1">
    <property type="nucleotide sequence ID" value="NZ_JACEIQ010000013.1"/>
</dbReference>
<dbReference type="InterPro" id="IPR058867">
    <property type="entry name" value="YtzJ"/>
</dbReference>
<comment type="caution">
    <text evidence="1">The sequence shown here is derived from an EMBL/GenBank/DDBJ whole genome shotgun (WGS) entry which is preliminary data.</text>
</comment>
<dbReference type="EMBL" id="JACEIQ010000013">
    <property type="protein sequence ID" value="MBA4495270.1"/>
    <property type="molecule type" value="Genomic_DNA"/>
</dbReference>